<gene>
    <name evidence="2" type="ORF">Tco_0653041</name>
</gene>
<evidence type="ECO:0000313" key="3">
    <source>
        <dbReference type="Proteomes" id="UP001151760"/>
    </source>
</evidence>
<dbReference type="EMBL" id="BQNB010009066">
    <property type="protein sequence ID" value="GJS58257.1"/>
    <property type="molecule type" value="Genomic_DNA"/>
</dbReference>
<keyword evidence="3" id="KW-1185">Reference proteome</keyword>
<accession>A0ABQ4WZB1</accession>
<evidence type="ECO:0000313" key="2">
    <source>
        <dbReference type="EMBL" id="GJS58257.1"/>
    </source>
</evidence>
<feature type="region of interest" description="Disordered" evidence="1">
    <location>
        <begin position="1"/>
        <end position="29"/>
    </location>
</feature>
<feature type="compositionally biased region" description="Gly residues" evidence="1">
    <location>
        <begin position="87"/>
        <end position="97"/>
    </location>
</feature>
<feature type="region of interest" description="Disordered" evidence="1">
    <location>
        <begin position="80"/>
        <end position="104"/>
    </location>
</feature>
<proteinExistence type="predicted"/>
<dbReference type="Proteomes" id="UP001151760">
    <property type="component" value="Unassembled WGS sequence"/>
</dbReference>
<protein>
    <submittedName>
        <fullName evidence="2">Uncharacterized protein</fullName>
    </submittedName>
</protein>
<organism evidence="2 3">
    <name type="scientific">Tanacetum coccineum</name>
    <dbReference type="NCBI Taxonomy" id="301880"/>
    <lineage>
        <taxon>Eukaryota</taxon>
        <taxon>Viridiplantae</taxon>
        <taxon>Streptophyta</taxon>
        <taxon>Embryophyta</taxon>
        <taxon>Tracheophyta</taxon>
        <taxon>Spermatophyta</taxon>
        <taxon>Magnoliopsida</taxon>
        <taxon>eudicotyledons</taxon>
        <taxon>Gunneridae</taxon>
        <taxon>Pentapetalae</taxon>
        <taxon>asterids</taxon>
        <taxon>campanulids</taxon>
        <taxon>Asterales</taxon>
        <taxon>Asteraceae</taxon>
        <taxon>Asteroideae</taxon>
        <taxon>Anthemideae</taxon>
        <taxon>Anthemidinae</taxon>
        <taxon>Tanacetum</taxon>
    </lineage>
</organism>
<comment type="caution">
    <text evidence="2">The sequence shown here is derived from an EMBL/GenBank/DDBJ whole genome shotgun (WGS) entry which is preliminary data.</text>
</comment>
<evidence type="ECO:0000256" key="1">
    <source>
        <dbReference type="SAM" id="MobiDB-lite"/>
    </source>
</evidence>
<name>A0ABQ4WZB1_9ASTR</name>
<sequence length="104" mass="11010">MVSQGGVEVERMGGGEREEDGGVIWDGRGLGGGRIGKGKWDGRWGGGEEWRRSGNGEVLMEDLEVRGSLGEVGGGRRLVGWNKGRGWESGKGGGTVGREGELWP</sequence>
<reference evidence="2" key="1">
    <citation type="journal article" date="2022" name="Int. J. Mol. Sci.">
        <title>Draft Genome of Tanacetum Coccineum: Genomic Comparison of Closely Related Tanacetum-Family Plants.</title>
        <authorList>
            <person name="Yamashiro T."/>
            <person name="Shiraishi A."/>
            <person name="Nakayama K."/>
            <person name="Satake H."/>
        </authorList>
    </citation>
    <scope>NUCLEOTIDE SEQUENCE</scope>
</reference>
<reference evidence="2" key="2">
    <citation type="submission" date="2022-01" db="EMBL/GenBank/DDBJ databases">
        <authorList>
            <person name="Yamashiro T."/>
            <person name="Shiraishi A."/>
            <person name="Satake H."/>
            <person name="Nakayama K."/>
        </authorList>
    </citation>
    <scope>NUCLEOTIDE SEQUENCE</scope>
</reference>